<protein>
    <recommendedName>
        <fullName evidence="3">Group II intron, maturase-specific domain</fullName>
    </recommendedName>
</protein>
<dbReference type="AlphaFoldDB" id="A0A1H9SPH6"/>
<gene>
    <name evidence="1" type="ORF">SAMN04488023_1191</name>
</gene>
<evidence type="ECO:0000313" key="1">
    <source>
        <dbReference type="EMBL" id="SER86787.1"/>
    </source>
</evidence>
<accession>A0A1H9SPH6</accession>
<organism evidence="1 2">
    <name type="scientific">Pedobacter rhizosphaerae</name>
    <dbReference type="NCBI Taxonomy" id="390241"/>
    <lineage>
        <taxon>Bacteria</taxon>
        <taxon>Pseudomonadati</taxon>
        <taxon>Bacteroidota</taxon>
        <taxon>Sphingobacteriia</taxon>
        <taxon>Sphingobacteriales</taxon>
        <taxon>Sphingobacteriaceae</taxon>
        <taxon>Pedobacter</taxon>
    </lineage>
</organism>
<reference evidence="2" key="1">
    <citation type="submission" date="2016-10" db="EMBL/GenBank/DDBJ databases">
        <authorList>
            <person name="Varghese N."/>
            <person name="Submissions S."/>
        </authorList>
    </citation>
    <scope>NUCLEOTIDE SEQUENCE [LARGE SCALE GENOMIC DNA]</scope>
    <source>
        <strain evidence="2">DSM 18610</strain>
    </source>
</reference>
<evidence type="ECO:0000313" key="2">
    <source>
        <dbReference type="Proteomes" id="UP000199572"/>
    </source>
</evidence>
<dbReference type="EMBL" id="FOGG01000019">
    <property type="protein sequence ID" value="SER86787.1"/>
    <property type="molecule type" value="Genomic_DNA"/>
</dbReference>
<proteinExistence type="predicted"/>
<dbReference type="STRING" id="390241.SAMN04488023_1191"/>
<name>A0A1H9SPH6_9SPHI</name>
<feature type="non-terminal residue" evidence="1">
    <location>
        <position position="1"/>
    </location>
</feature>
<sequence length="93" mass="11091">RYMVKLDEMMRTRLRIVLWKQWKSIKGRARNLMEMGIGKSRAYQLANTRKGYCRTANSPILLTTLDKKFFTGLGLDGFANYYYWKTTHQTKLF</sequence>
<keyword evidence="2" id="KW-1185">Reference proteome</keyword>
<dbReference type="Proteomes" id="UP000199572">
    <property type="component" value="Unassembled WGS sequence"/>
</dbReference>
<evidence type="ECO:0008006" key="3">
    <source>
        <dbReference type="Google" id="ProtNLM"/>
    </source>
</evidence>